<proteinExistence type="predicted"/>
<dbReference type="EMBL" id="JAPDGR010000505">
    <property type="protein sequence ID" value="KAJ2989658.1"/>
    <property type="molecule type" value="Genomic_DNA"/>
</dbReference>
<organism evidence="1 2">
    <name type="scientific">Xylaria curta</name>
    <dbReference type="NCBI Taxonomy" id="42375"/>
    <lineage>
        <taxon>Eukaryota</taxon>
        <taxon>Fungi</taxon>
        <taxon>Dikarya</taxon>
        <taxon>Ascomycota</taxon>
        <taxon>Pezizomycotina</taxon>
        <taxon>Sordariomycetes</taxon>
        <taxon>Xylariomycetidae</taxon>
        <taxon>Xylariales</taxon>
        <taxon>Xylariaceae</taxon>
        <taxon>Xylaria</taxon>
    </lineage>
</organism>
<dbReference type="Proteomes" id="UP001143856">
    <property type="component" value="Unassembled WGS sequence"/>
</dbReference>
<evidence type="ECO:0000313" key="1">
    <source>
        <dbReference type="EMBL" id="KAJ2989658.1"/>
    </source>
</evidence>
<sequence>MHVELVAVSTTSQSYLQNDQTLIARQHNPNLNKIIEYLNQIHQRVDQVETMLSDQQDRYDVNQATLQGPVPTPYRSGNNSSPSSSSSESPSSTALLDQAPPSSNKPATMTTQLQRVNFHVARRVPSCRSGCGCACHRPKQNQTPSIVDRIFGQLFISYAGVPVLSPKCDNTRCLRTQQLQIQTEYWFPPGVFRSQIIRFQATYQSVIGPSFQLKTLRRVPDTAEAVTFAMNGNIEGLKSLFIRGLASPVDVSDTRGYSLLRWALYSNQYKTCGFLVHAGADPDYRPKALTDNSPRSKASDIILQGGLSRETVEALSCMTRSSDWAENQNFPCVHEIVIGLRFGDLVEVLKKNPGSVNSQDAMGRTPLLWAAARGDETAVVTLLAFGADPNILDIQWSGPVAYSADRNHTACTMILLEAGAETDVELPGGYKIGSPLNCAARNATDPLLIKTLLDFDAQVDACGVDGRTALIHAARTNNLEFALILLEYNAQINWTSSNGQTPLTTAVTYNSHAVLKLLLDRWQEYNSCPRLKGPHLLQVVAQYADLETILILSTTDHFKLKYDKNYCTGEFATLLNERHDADEKLIRAFAELLAIIEEQVSEDSLMESGMASKSCSTPTSVSGAK</sequence>
<evidence type="ECO:0000313" key="2">
    <source>
        <dbReference type="Proteomes" id="UP001143856"/>
    </source>
</evidence>
<protein>
    <submittedName>
        <fullName evidence="1">Uncharacterized protein</fullName>
    </submittedName>
</protein>
<comment type="caution">
    <text evidence="1">The sequence shown here is derived from an EMBL/GenBank/DDBJ whole genome shotgun (WGS) entry which is preliminary data.</text>
</comment>
<keyword evidence="2" id="KW-1185">Reference proteome</keyword>
<reference evidence="1" key="1">
    <citation type="submission" date="2022-10" db="EMBL/GenBank/DDBJ databases">
        <title>Genome Sequence of Xylaria curta.</title>
        <authorList>
            <person name="Buettner E."/>
        </authorList>
    </citation>
    <scope>NUCLEOTIDE SEQUENCE</scope>
    <source>
        <strain evidence="1">Babe10</strain>
    </source>
</reference>
<accession>A0ACC1PCY5</accession>
<name>A0ACC1PCY5_9PEZI</name>
<gene>
    <name evidence="1" type="ORF">NUW58_g3359</name>
</gene>